<evidence type="ECO:0000313" key="4">
    <source>
        <dbReference type="Proteomes" id="UP000464214"/>
    </source>
</evidence>
<dbReference type="InterPro" id="IPR036890">
    <property type="entry name" value="HATPase_C_sf"/>
</dbReference>
<organism evidence="3 4">
    <name type="scientific">Nibribacter ruber</name>
    <dbReference type="NCBI Taxonomy" id="2698458"/>
    <lineage>
        <taxon>Bacteria</taxon>
        <taxon>Pseudomonadati</taxon>
        <taxon>Bacteroidota</taxon>
        <taxon>Cytophagia</taxon>
        <taxon>Cytophagales</taxon>
        <taxon>Hymenobacteraceae</taxon>
        <taxon>Nibribacter</taxon>
    </lineage>
</organism>
<keyword evidence="4" id="KW-1185">Reference proteome</keyword>
<proteinExistence type="predicted"/>
<accession>A0A6P1P3D3</accession>
<dbReference type="InterPro" id="IPR050640">
    <property type="entry name" value="Bact_2-comp_sensor_kinase"/>
</dbReference>
<dbReference type="EMBL" id="CP047897">
    <property type="protein sequence ID" value="QHL88919.1"/>
    <property type="molecule type" value="Genomic_DNA"/>
</dbReference>
<keyword evidence="1" id="KW-0472">Membrane</keyword>
<keyword evidence="3" id="KW-0418">Kinase</keyword>
<dbReference type="AlphaFoldDB" id="A0A6P1P3D3"/>
<gene>
    <name evidence="3" type="ORF">GU926_16380</name>
</gene>
<dbReference type="PANTHER" id="PTHR34220:SF7">
    <property type="entry name" value="SENSOR HISTIDINE KINASE YPDA"/>
    <property type="match status" value="1"/>
</dbReference>
<dbReference type="RefSeq" id="WP_160693769.1">
    <property type="nucleotide sequence ID" value="NZ_CP047897.1"/>
</dbReference>
<dbReference type="InterPro" id="IPR010559">
    <property type="entry name" value="Sig_transdc_His_kin_internal"/>
</dbReference>
<dbReference type="GO" id="GO:0000155">
    <property type="term" value="F:phosphorelay sensor kinase activity"/>
    <property type="evidence" value="ECO:0007669"/>
    <property type="project" value="InterPro"/>
</dbReference>
<feature type="domain" description="Signal transduction histidine kinase internal region" evidence="2">
    <location>
        <begin position="153"/>
        <end position="232"/>
    </location>
</feature>
<keyword evidence="3" id="KW-0808">Transferase</keyword>
<dbReference type="Gene3D" id="3.30.565.10">
    <property type="entry name" value="Histidine kinase-like ATPase, C-terminal domain"/>
    <property type="match status" value="1"/>
</dbReference>
<name>A0A6P1P3D3_9BACT</name>
<dbReference type="KEGG" id="nib:GU926_16380"/>
<keyword evidence="1" id="KW-1133">Transmembrane helix</keyword>
<keyword evidence="1" id="KW-0812">Transmembrane</keyword>
<protein>
    <submittedName>
        <fullName evidence="3">Histidine kinase</fullName>
    </submittedName>
</protein>
<evidence type="ECO:0000259" key="2">
    <source>
        <dbReference type="Pfam" id="PF06580"/>
    </source>
</evidence>
<reference evidence="3 4" key="1">
    <citation type="submission" date="2020-01" db="EMBL/GenBank/DDBJ databases">
        <authorList>
            <person name="Kim M."/>
        </authorList>
    </citation>
    <scope>NUCLEOTIDE SEQUENCE [LARGE SCALE GENOMIC DNA]</scope>
    <source>
        <strain evidence="3 4">BT10</strain>
    </source>
</reference>
<evidence type="ECO:0000313" key="3">
    <source>
        <dbReference type="EMBL" id="QHL88919.1"/>
    </source>
</evidence>
<dbReference type="Proteomes" id="UP000464214">
    <property type="component" value="Chromosome"/>
</dbReference>
<evidence type="ECO:0000256" key="1">
    <source>
        <dbReference type="SAM" id="Phobius"/>
    </source>
</evidence>
<feature type="transmembrane region" description="Helical" evidence="1">
    <location>
        <begin position="37"/>
        <end position="56"/>
    </location>
</feature>
<dbReference type="Pfam" id="PF06580">
    <property type="entry name" value="His_kinase"/>
    <property type="match status" value="1"/>
</dbReference>
<dbReference type="GO" id="GO:0016020">
    <property type="term" value="C:membrane"/>
    <property type="evidence" value="ECO:0007669"/>
    <property type="project" value="InterPro"/>
</dbReference>
<sequence length="339" mass="39704">MSKNKIVLCHVVAWLLYTVYCFVGIYIEKPQNQETIYWLQLSFILCMVIEFYYCYLLVYPLFLNRERLLFLVVAWAGAPLLFILFRYLLEETLYPVLLGFSNYGDDTTFEYIFFDNLYYATPMVVLSLVVWSVQEAFRKEKENKLLRQEKTQAELAFLKSQVNPHFLYNTLNYLYAQAYPVSEKLADAILKLSDMMRYMLHESPDGKVALEKEVNYLRSFIDIFRLRFEDRFFVDFTVDGHVDGQQIGALVLIPFVENAFKHGVADDPQVPIHISLIVMPHGLKFTVTNRISGSQKDQTTGIGLNNIRRRLELLYPHQHELLIKNDGQVHEAYLELSNL</sequence>
<feature type="transmembrane region" description="Helical" evidence="1">
    <location>
        <begin position="68"/>
        <end position="89"/>
    </location>
</feature>
<dbReference type="PANTHER" id="PTHR34220">
    <property type="entry name" value="SENSOR HISTIDINE KINASE YPDA"/>
    <property type="match status" value="1"/>
</dbReference>
<dbReference type="SUPFAM" id="SSF55874">
    <property type="entry name" value="ATPase domain of HSP90 chaperone/DNA topoisomerase II/histidine kinase"/>
    <property type="match status" value="1"/>
</dbReference>
<feature type="transmembrane region" description="Helical" evidence="1">
    <location>
        <begin position="117"/>
        <end position="137"/>
    </location>
</feature>